<dbReference type="EMBL" id="FCON02000190">
    <property type="protein sequence ID" value="SAL85477.1"/>
    <property type="molecule type" value="Genomic_DNA"/>
</dbReference>
<evidence type="ECO:0000256" key="5">
    <source>
        <dbReference type="ARBA" id="ARBA00022692"/>
    </source>
</evidence>
<feature type="transmembrane region" description="Helical" evidence="8">
    <location>
        <begin position="860"/>
        <end position="878"/>
    </location>
</feature>
<dbReference type="PANTHER" id="PTHR32063:SF21">
    <property type="entry name" value="MULTIDRUG RESISTANCE PROTEIN MDTB"/>
    <property type="match status" value="1"/>
</dbReference>
<dbReference type="GO" id="GO:0005886">
    <property type="term" value="C:plasma membrane"/>
    <property type="evidence" value="ECO:0007669"/>
    <property type="project" value="UniProtKB-SubCell"/>
</dbReference>
<dbReference type="InterPro" id="IPR027463">
    <property type="entry name" value="AcrB_DN_DC_subdom"/>
</dbReference>
<dbReference type="Gene3D" id="3.30.70.1440">
    <property type="entry name" value="Multidrug efflux transporter AcrB pore domain"/>
    <property type="match status" value="1"/>
</dbReference>
<keyword evidence="10" id="KW-1185">Reference proteome</keyword>
<dbReference type="Gene3D" id="3.30.70.1320">
    <property type="entry name" value="Multidrug efflux transporter AcrB pore domain like"/>
    <property type="match status" value="1"/>
</dbReference>
<dbReference type="FunFam" id="1.20.1640.10:FF:000001">
    <property type="entry name" value="Efflux pump membrane transporter"/>
    <property type="match status" value="1"/>
</dbReference>
<accession>A0A158KWK9</accession>
<proteinExistence type="predicted"/>
<feature type="transmembrane region" description="Helical" evidence="8">
    <location>
        <begin position="334"/>
        <end position="353"/>
    </location>
</feature>
<feature type="transmembrane region" description="Helical" evidence="8">
    <location>
        <begin position="431"/>
        <end position="451"/>
    </location>
</feature>
<feature type="transmembrane region" description="Helical" evidence="8">
    <location>
        <begin position="12"/>
        <end position="32"/>
    </location>
</feature>
<comment type="subcellular location">
    <subcellularLocation>
        <location evidence="1">Cell inner membrane</location>
        <topology evidence="1">Multi-pass membrane protein</topology>
    </subcellularLocation>
</comment>
<dbReference type="AlphaFoldDB" id="A0A158KWK9"/>
<evidence type="ECO:0000256" key="7">
    <source>
        <dbReference type="ARBA" id="ARBA00023136"/>
    </source>
</evidence>
<reference evidence="9" key="1">
    <citation type="submission" date="2016-01" db="EMBL/GenBank/DDBJ databases">
        <authorList>
            <person name="Peeters C."/>
        </authorList>
    </citation>
    <scope>NUCLEOTIDE SEQUENCE [LARGE SCALE GENOMIC DNA]</scope>
    <source>
        <strain evidence="9">LMG 22940</strain>
    </source>
</reference>
<keyword evidence="7 8" id="KW-0472">Membrane</keyword>
<feature type="transmembrane region" description="Helical" evidence="8">
    <location>
        <begin position="463"/>
        <end position="490"/>
    </location>
</feature>
<comment type="caution">
    <text evidence="9">The sequence shown here is derived from an EMBL/GenBank/DDBJ whole genome shotgun (WGS) entry which is preliminary data.</text>
</comment>
<dbReference type="OrthoDB" id="8764373at2"/>
<feature type="transmembrane region" description="Helical" evidence="8">
    <location>
        <begin position="360"/>
        <end position="381"/>
    </location>
</feature>
<sequence length="1040" mass="111907">MNISRLFILRPVATSLLMIALVLVGLVAVRFLPVSSLPSVDYPTIQVQTFYPGASPDVMATTVTAPLEVQLGEIPGLQQMVSYSSEGASVITLQFDLTLNLDIAEQNVQQAINAANSFLPSGLPAPPTYAKVNPADQPILTLAITSKSMSLIQLQDTTNNRLATKISEVPGVGLVTTAGGNVPAVRVEADPRKLAAYGLNIDDLRTLLANVNVSQPKGNFDGPELDYTINGNDQIVDPKDYLDTVIAYQNGAPVYMRDVAHVSQAPQDVERGAWYNHTPAIVLNVQRQPGANVIATVNQIMKQLPQLESTLPAGMQITVVSNSTGVIRSSVSDAAFELVLAVILVVLVIFVFLRNVPATIIPSISVPVSLIGTLAVMYQLNYSIDNLSLMALIIATGFVVDDSIVMIENIVRYLEEGKTPLEAALEGAGQIGFTILSLTVSLIAVLIPLLFMGGVIGRLFSEFAITLAVTIVISAVVSLTVVPMLCARILRAQAQRHPSRFERISESIFDKTLAAYERGLRWVLDHQMLTLLVALGTVALTAILYIVIPKGLFPVQDVGVIQGISVADNSVSYPAMVRRQTALADAILKDPDVVSITSYVGIDGTNPTLNNGRFLINLRARDDRSLTAGDIARRIQQEVADVPGIRLYLQPEQDLTLDTSISRNQYNFVLRGPSQQAFSQYVPALIDRMKKIPAITDVTSDLNTDGLSVYVEVNRQLAARYGITAATIDNALYDALGQRIVSTIFQQSDQYRVILVAKPEAVPTVQSLGNLYLPSQTSSTGQVPLSGIATLRITHSPLMISHLAQFPSVTISFNLAPDASLSAAVRQIRDAERAVNLPPSITSTFQGAAQAFEDSLASEVYLLVAALVAVYIVLGVLYESYIHPVTILSTLPSAGIGALLALMIAGSDLDVIGIIGIVLLIGIVKKNAIMMVDFALEAERVHKKPAREAIFEASLLRFRPILMTTLAAMLGALPMLLGSGTGSELRRPLGLAIIGGLILSQVLTLFTTPVIYLFFDRLAQRVNARRARRAQRSAPPENAP</sequence>
<feature type="transmembrane region" description="Helical" evidence="8">
    <location>
        <begin position="956"/>
        <end position="977"/>
    </location>
</feature>
<dbReference type="Proteomes" id="UP000054770">
    <property type="component" value="Unassembled WGS sequence"/>
</dbReference>
<dbReference type="InterPro" id="IPR001036">
    <property type="entry name" value="Acrflvin-R"/>
</dbReference>
<organism evidence="9 10">
    <name type="scientific">Caballeronia choica</name>
    <dbReference type="NCBI Taxonomy" id="326476"/>
    <lineage>
        <taxon>Bacteria</taxon>
        <taxon>Pseudomonadati</taxon>
        <taxon>Pseudomonadota</taxon>
        <taxon>Betaproteobacteria</taxon>
        <taxon>Burkholderiales</taxon>
        <taxon>Burkholderiaceae</taxon>
        <taxon>Caballeronia</taxon>
    </lineage>
</organism>
<keyword evidence="2" id="KW-0813">Transport</keyword>
<dbReference type="FunFam" id="3.30.70.1430:FF:000001">
    <property type="entry name" value="Efflux pump membrane transporter"/>
    <property type="match status" value="1"/>
</dbReference>
<feature type="transmembrane region" description="Helical" evidence="8">
    <location>
        <begin position="528"/>
        <end position="548"/>
    </location>
</feature>
<protein>
    <submittedName>
        <fullName evidence="9">Acriflavin resistance protein</fullName>
    </submittedName>
</protein>
<evidence type="ECO:0000256" key="8">
    <source>
        <dbReference type="SAM" id="Phobius"/>
    </source>
</evidence>
<dbReference type="GO" id="GO:0042910">
    <property type="term" value="F:xenobiotic transmembrane transporter activity"/>
    <property type="evidence" value="ECO:0007669"/>
    <property type="project" value="TreeGrafter"/>
</dbReference>
<keyword evidence="4" id="KW-0997">Cell inner membrane</keyword>
<dbReference type="RefSeq" id="WP_087649502.1">
    <property type="nucleotide sequence ID" value="NZ_FCON02000190.1"/>
</dbReference>
<feature type="transmembrane region" description="Helical" evidence="8">
    <location>
        <begin position="911"/>
        <end position="936"/>
    </location>
</feature>
<dbReference type="Gene3D" id="3.30.2090.10">
    <property type="entry name" value="Multidrug efflux transporter AcrB TolC docking domain, DN and DC subdomains"/>
    <property type="match status" value="2"/>
</dbReference>
<dbReference type="PRINTS" id="PR00702">
    <property type="entry name" value="ACRIFLAVINRP"/>
</dbReference>
<feature type="transmembrane region" description="Helical" evidence="8">
    <location>
        <begin position="989"/>
        <end position="1015"/>
    </location>
</feature>
<evidence type="ECO:0000256" key="6">
    <source>
        <dbReference type="ARBA" id="ARBA00022989"/>
    </source>
</evidence>
<evidence type="ECO:0000256" key="3">
    <source>
        <dbReference type="ARBA" id="ARBA00022475"/>
    </source>
</evidence>
<keyword evidence="3" id="KW-1003">Cell membrane</keyword>
<evidence type="ECO:0000313" key="9">
    <source>
        <dbReference type="EMBL" id="SAL85477.1"/>
    </source>
</evidence>
<feature type="transmembrane region" description="Helical" evidence="8">
    <location>
        <begin position="885"/>
        <end position="905"/>
    </location>
</feature>
<gene>
    <name evidence="9" type="ORF">AWB68_07694</name>
</gene>
<dbReference type="SUPFAM" id="SSF82693">
    <property type="entry name" value="Multidrug efflux transporter AcrB pore domain, PN1, PN2, PC1 and PC2 subdomains"/>
    <property type="match status" value="3"/>
</dbReference>
<keyword evidence="6 8" id="KW-1133">Transmembrane helix</keyword>
<dbReference type="Gene3D" id="1.20.1640.10">
    <property type="entry name" value="Multidrug efflux transporter AcrB transmembrane domain"/>
    <property type="match status" value="2"/>
</dbReference>
<feature type="transmembrane region" description="Helical" evidence="8">
    <location>
        <begin position="387"/>
        <end position="411"/>
    </location>
</feature>
<dbReference type="SUPFAM" id="SSF82714">
    <property type="entry name" value="Multidrug efflux transporter AcrB TolC docking domain, DN and DC subdomains"/>
    <property type="match status" value="2"/>
</dbReference>
<evidence type="ECO:0000256" key="1">
    <source>
        <dbReference type="ARBA" id="ARBA00004429"/>
    </source>
</evidence>
<evidence type="ECO:0000313" key="10">
    <source>
        <dbReference type="Proteomes" id="UP000054770"/>
    </source>
</evidence>
<dbReference type="Gene3D" id="3.30.70.1430">
    <property type="entry name" value="Multidrug efflux transporter AcrB pore domain"/>
    <property type="match status" value="2"/>
</dbReference>
<keyword evidence="5 8" id="KW-0812">Transmembrane</keyword>
<dbReference type="SUPFAM" id="SSF82866">
    <property type="entry name" value="Multidrug efflux transporter AcrB transmembrane domain"/>
    <property type="match status" value="2"/>
</dbReference>
<evidence type="ECO:0000256" key="4">
    <source>
        <dbReference type="ARBA" id="ARBA00022519"/>
    </source>
</evidence>
<evidence type="ECO:0000256" key="2">
    <source>
        <dbReference type="ARBA" id="ARBA00022448"/>
    </source>
</evidence>
<dbReference type="Pfam" id="PF00873">
    <property type="entry name" value="ACR_tran"/>
    <property type="match status" value="1"/>
</dbReference>
<name>A0A158KWK9_9BURK</name>
<dbReference type="PANTHER" id="PTHR32063">
    <property type="match status" value="1"/>
</dbReference>